<protein>
    <submittedName>
        <fullName evidence="1">Gp60</fullName>
    </submittedName>
</protein>
<dbReference type="RefSeq" id="YP_004301393.1">
    <property type="nucleotide sequence ID" value="NC_015253.1"/>
</dbReference>
<dbReference type="KEGG" id="vg:10359096"/>
<evidence type="ECO:0000313" key="1">
    <source>
        <dbReference type="EMBL" id="ADJ53100.1"/>
    </source>
</evidence>
<reference evidence="1 2" key="1">
    <citation type="journal article" date="2010" name="J. Bacteriol.">
        <title>Brochothrix thermosphacta bacteriophages feature heterogeneous and highly mosaic genomes and utilize unique prophage insertion sites.</title>
        <authorList>
            <person name="Kilcher S."/>
            <person name="Loessner M.J."/>
            <person name="Klumpp J."/>
        </authorList>
    </citation>
    <scope>NUCLEOTIDE SEQUENCE [LARGE SCALE GENOMIC DNA]</scope>
</reference>
<evidence type="ECO:0000313" key="2">
    <source>
        <dbReference type="Proteomes" id="UP000000331"/>
    </source>
</evidence>
<accession>D9J0K7</accession>
<proteinExistence type="predicted"/>
<dbReference type="EMBL" id="HM242243">
    <property type="protein sequence ID" value="ADJ53100.1"/>
    <property type="molecule type" value="Genomic_DNA"/>
</dbReference>
<sequence length="140" mass="15426">MSYYIGLLFKALNWATCTITTLSQTGLVSFSAKRLVGLPSATLAPTNAVKAYPSQRCLLYAKRVMCIILGTVHVPFTSTGVFSTSTLASLDLRKPFLEAIATRLDMRTYATVPLLAVLKQFCTRFLRLPSKDLNGLLLYI</sequence>
<dbReference type="Proteomes" id="UP000000331">
    <property type="component" value="Segment"/>
</dbReference>
<dbReference type="GeneID" id="10359096"/>
<name>D9J0K7_9CAUD</name>
<keyword evidence="2" id="KW-1185">Reference proteome</keyword>
<organism evidence="1 2">
    <name type="scientific">Brochothrix phage A9</name>
    <dbReference type="NCBI Taxonomy" id="857312"/>
    <lineage>
        <taxon>Viruses</taxon>
        <taxon>Duplodnaviria</taxon>
        <taxon>Heunggongvirae</taxon>
        <taxon>Uroviricota</taxon>
        <taxon>Caudoviricetes</taxon>
        <taxon>Herelleviridae</taxon>
        <taxon>Klumppvirus</taxon>
        <taxon>Klumppvirus A9</taxon>
    </lineage>
</organism>